<gene>
    <name evidence="1" type="ORF">DW889_16030</name>
</gene>
<sequence>MTELFIDGVSVVLPAAVEIQVKRENPFFTKNGEYTYDIELALTNAVNARLYNHLHRLNSIKEVKTKRRAVLVADNRVFCDGTEVITGWTEKSVSIQIASGNSELNYFIGSDKLVSSLDMGSAPMPSAGRKNRLLDKMYPEVEYNLPPVLAGETMINPFELEYYLTEQKSGEKAGVYTELSFKEVADGIYIPMPYMATVMEKMIQALGYQIVENQFTDTPWKYQLIIHAQQTTEYAKMFPGWTVKEFLEEVEKLYGILFIIDSRKKSVRIMLSANYYVAPPVAYLSSVKDEYVEETEDEEEDVNIGIRNVKYDLPDSEYYKKRRLPDALMEMAERKNVVGIAAVHDFFANKSNGMELVTNTSTGIEYIRTSFEKEDIGGKPHTLYRGCPVNEYADLVYDTGRDFVTLEMIPVRHGAVPIKQTTVQLDGRVTYANVLRIVPVLDSTGDLTASDENVEESTSSQGIEDYIKNNNYEDDTSKSTVYLGFYTGIKKQTGYLRRPDSDPYPTVYTDNILNKGLIFHTSYSGMDDAKMSLAGESMELKVISEHLYKEDYDIKREKKFTFHCYDPNIYDIRSVFVIHNKRFVCKECTYMIDASGRKGAWEGVFYPISISDTEALSRWILTDGKWRDGGVWLDNGRWLDE</sequence>
<evidence type="ECO:0000313" key="2">
    <source>
        <dbReference type="Proteomes" id="UP000283482"/>
    </source>
</evidence>
<name>A0A413UV35_BACSE</name>
<evidence type="ECO:0000313" key="1">
    <source>
        <dbReference type="EMBL" id="RHB23500.1"/>
    </source>
</evidence>
<organism evidence="1 2">
    <name type="scientific">Bacteroides stercoris</name>
    <dbReference type="NCBI Taxonomy" id="46506"/>
    <lineage>
        <taxon>Bacteria</taxon>
        <taxon>Pseudomonadati</taxon>
        <taxon>Bacteroidota</taxon>
        <taxon>Bacteroidia</taxon>
        <taxon>Bacteroidales</taxon>
        <taxon>Bacteroidaceae</taxon>
        <taxon>Bacteroides</taxon>
    </lineage>
</organism>
<reference evidence="1 2" key="1">
    <citation type="submission" date="2018-08" db="EMBL/GenBank/DDBJ databases">
        <title>A genome reference for cultivated species of the human gut microbiota.</title>
        <authorList>
            <person name="Zou Y."/>
            <person name="Xue W."/>
            <person name="Luo G."/>
        </authorList>
    </citation>
    <scope>NUCLEOTIDE SEQUENCE [LARGE SCALE GENOMIC DNA]</scope>
    <source>
        <strain evidence="1 2">AM40-34</strain>
    </source>
</reference>
<dbReference type="Proteomes" id="UP000283482">
    <property type="component" value="Unassembled WGS sequence"/>
</dbReference>
<comment type="caution">
    <text evidence="1">The sequence shown here is derived from an EMBL/GenBank/DDBJ whole genome shotgun (WGS) entry which is preliminary data.</text>
</comment>
<proteinExistence type="predicted"/>
<dbReference type="AlphaFoldDB" id="A0A413UV35"/>
<dbReference type="RefSeq" id="WP_117907851.1">
    <property type="nucleotide sequence ID" value="NZ_QSGN01000061.1"/>
</dbReference>
<protein>
    <submittedName>
        <fullName evidence="1">Uncharacterized protein</fullName>
    </submittedName>
</protein>
<dbReference type="EMBL" id="QSGN01000061">
    <property type="protein sequence ID" value="RHB23500.1"/>
    <property type="molecule type" value="Genomic_DNA"/>
</dbReference>
<accession>A0A413UV35</accession>